<dbReference type="OrthoDB" id="160645at2759"/>
<dbReference type="Proteomes" id="UP000030816">
    <property type="component" value="Unassembled WGS sequence"/>
</dbReference>
<dbReference type="HOGENOM" id="CLU_006356_0_0_1"/>
<reference evidence="4 5" key="1">
    <citation type="journal article" date="2014" name="Proc. Natl. Acad. Sci. U.S.A.">
        <title>Trajectory and genomic determinants of fungal-pathogen speciation and host adaptation.</title>
        <authorList>
            <person name="Hu X."/>
            <person name="Xiao G."/>
            <person name="Zheng P."/>
            <person name="Shang Y."/>
            <person name="Su Y."/>
            <person name="Zhang X."/>
            <person name="Liu X."/>
            <person name="Zhan S."/>
            <person name="St Leger R.J."/>
            <person name="Wang C."/>
        </authorList>
    </citation>
    <scope>NUCLEOTIDE SEQUENCE [LARGE SCALE GENOMIC DNA]</scope>
    <source>
        <strain evidence="4 5">ARSEF 1941</strain>
    </source>
</reference>
<evidence type="ECO:0000256" key="1">
    <source>
        <dbReference type="SAM" id="MobiDB-lite"/>
    </source>
</evidence>
<dbReference type="EMBL" id="AZHE01000001">
    <property type="protein sequence ID" value="KHO01397.1"/>
    <property type="molecule type" value="Genomic_DNA"/>
</dbReference>
<proteinExistence type="predicted"/>
<evidence type="ECO:0000259" key="3">
    <source>
        <dbReference type="Pfam" id="PF22974"/>
    </source>
</evidence>
<gene>
    <name evidence="4" type="ORF">MAM_00398</name>
</gene>
<organism evidence="4 5">
    <name type="scientific">Metarhizium album (strain ARSEF 1941)</name>
    <dbReference type="NCBI Taxonomy" id="1081103"/>
    <lineage>
        <taxon>Eukaryota</taxon>
        <taxon>Fungi</taxon>
        <taxon>Dikarya</taxon>
        <taxon>Ascomycota</taxon>
        <taxon>Pezizomycotina</taxon>
        <taxon>Sordariomycetes</taxon>
        <taxon>Hypocreomycetidae</taxon>
        <taxon>Hypocreales</taxon>
        <taxon>Clavicipitaceae</taxon>
        <taxon>Metarhizium</taxon>
    </lineage>
</organism>
<dbReference type="Pfam" id="PF22974">
    <property type="entry name" value="DUF7029"/>
    <property type="match status" value="1"/>
</dbReference>
<sequence>MLPVACAVAVFLGAAHPAVAQRARFSLGNSTANATESQVDPNVVWTTVTEIVTQTAGAECSAAKDALHAQPTPAESPTATFVNRASATTLSPTVHWSYDTRDVKNVVPVEPDKGCELYYGVSDPSESGSYAFVQTFFKSPAVNIDHSDYVAVEYREQQGMTVTFDNQEAFKNALDTWTTSSGLLLIAYTPGCGEYAKGERCYFNVTDIEYKPEKLVIAAKGDPVHPDQVAHLYEAEWGWWDASKEKAQTSASSASASASSAPKTPLGQLDCTAPSDDAHGLPTACLGSNFDRILDEKLGYAKLSPEARQFLDSLSSGSNTTLSALAQRMRRRSLAQRGFWSKAWDFVKDASKTVYHAVASAINIGGEIDGDISFHVPDPESSNTGAKALLSGLTQAESPWGEAILLKSLGSPGAARGGSDRKYINVYCVGCGASGHAKVTGRAKWSPLSGLEEGRLELQANLQVILKLGIEAEMSLRQNYDYDLFSYGLPGLSFGVVTIGPYVSVGARVVLEAAARGQVLVGAEMGFQDSLVVIDLVNPNENRNTGWEPYFKPVFEASGEVEVSAEFGLPVGLKCGLKISSFEKAVGVVDEPSIKGLAKAAVSANLTDTGNIVAGLGDSEGCRGIVTQLSWRNRLWAGLVEADDAPLLDTKDRALFRGCIGSSNDNKPARRALVDGTRPMRIARDRRHVQATNKTTQPGSGSKSPKYNVESVPTKLYNNSPSYHGLSPLVDPSGSTRIVSCANGNIYAVRNDNQDNGYCSGLWNTTVQAQVVQDAVHRSLHYYSETMSTLGVSRLRAGGAAEVPRTAVTVALVPFPNPDGDDFYVVADDAENVFFPVVCDFVDKTASKVFVVKDATTGLDMLRRRDLMHSVTGGEVSKCYPLALKS</sequence>
<feature type="compositionally biased region" description="Polar residues" evidence="1">
    <location>
        <begin position="690"/>
        <end position="705"/>
    </location>
</feature>
<comment type="caution">
    <text evidence="4">The sequence shown here is derived from an EMBL/GenBank/DDBJ whole genome shotgun (WGS) entry which is preliminary data.</text>
</comment>
<dbReference type="InterPro" id="IPR054293">
    <property type="entry name" value="DUF7029"/>
</dbReference>
<keyword evidence="2" id="KW-0732">Signal</keyword>
<feature type="signal peptide" evidence="2">
    <location>
        <begin position="1"/>
        <end position="20"/>
    </location>
</feature>
<keyword evidence="5" id="KW-1185">Reference proteome</keyword>
<feature type="domain" description="DUF7029" evidence="3">
    <location>
        <begin position="137"/>
        <end position="233"/>
    </location>
</feature>
<protein>
    <recommendedName>
        <fullName evidence="3">DUF7029 domain-containing protein</fullName>
    </recommendedName>
</protein>
<accession>A0A0B2WYP7</accession>
<dbReference type="STRING" id="1081103.A0A0B2WYP7"/>
<evidence type="ECO:0000256" key="2">
    <source>
        <dbReference type="SAM" id="SignalP"/>
    </source>
</evidence>
<dbReference type="GeneID" id="63734853"/>
<name>A0A0B2WYP7_METAS</name>
<feature type="region of interest" description="Disordered" evidence="1">
    <location>
        <begin position="688"/>
        <end position="708"/>
    </location>
</feature>
<dbReference type="AlphaFoldDB" id="A0A0B2WYP7"/>
<feature type="chain" id="PRO_5002079767" description="DUF7029 domain-containing protein" evidence="2">
    <location>
        <begin position="21"/>
        <end position="886"/>
    </location>
</feature>
<evidence type="ECO:0000313" key="4">
    <source>
        <dbReference type="EMBL" id="KHO01397.1"/>
    </source>
</evidence>
<evidence type="ECO:0000313" key="5">
    <source>
        <dbReference type="Proteomes" id="UP000030816"/>
    </source>
</evidence>
<dbReference type="RefSeq" id="XP_040682462.1">
    <property type="nucleotide sequence ID" value="XM_040819197.1"/>
</dbReference>